<evidence type="ECO:0000256" key="1">
    <source>
        <dbReference type="SAM" id="MobiDB-lite"/>
    </source>
</evidence>
<dbReference type="AlphaFoldDB" id="A0A5N6IW68"/>
<feature type="region of interest" description="Disordered" evidence="1">
    <location>
        <begin position="1"/>
        <end position="81"/>
    </location>
</feature>
<sequence>MVRSLLHPFQDFDPPVRLRRSSTRPGLVSSQFRHEREGHGRSEVYRASEQRRRAKDRSQKRDTREESMREEADSFGGKGSSILRVEGDWFRRICGETGGSSR</sequence>
<protein>
    <submittedName>
        <fullName evidence="2">Uncharacterized protein</fullName>
    </submittedName>
</protein>
<reference evidence="2 3" key="1">
    <citation type="submission" date="2019-04" db="EMBL/GenBank/DDBJ databases">
        <title>Fungal friends and foes A comparative genomics study of 23 Aspergillus species from section Flavi.</title>
        <authorList>
            <consortium name="DOE Joint Genome Institute"/>
            <person name="Kjaerbolling I."/>
            <person name="Vesth T.C."/>
            <person name="Frisvad J.C."/>
            <person name="Nybo J.L."/>
            <person name="Theobald S."/>
            <person name="Kildgaard S."/>
            <person name="Petersen T.I."/>
            <person name="Kuo A."/>
            <person name="Sato A."/>
            <person name="Lyhne E.K."/>
            <person name="Kogle M.E."/>
            <person name="Wiebenga A."/>
            <person name="Kun R.S."/>
            <person name="Lubbers R.J."/>
            <person name="Makela M.R."/>
            <person name="Barry K."/>
            <person name="Chovatia M."/>
            <person name="Clum A."/>
            <person name="Daum C."/>
            <person name="Haridas S."/>
            <person name="He G."/>
            <person name="LaButti K."/>
            <person name="Lipzen A."/>
            <person name="Mondo S."/>
            <person name="Pangilinan J."/>
            <person name="Riley R."/>
            <person name="Salamov A."/>
            <person name="Simmons B.A."/>
            <person name="Magnuson J.K."/>
            <person name="Henrissat B."/>
            <person name="Mortensen U.H."/>
            <person name="Larsen T.O."/>
            <person name="De vries R.P."/>
            <person name="Grigoriev I.V."/>
            <person name="Machida M."/>
            <person name="Baker S.E."/>
            <person name="Andersen M.R."/>
        </authorList>
    </citation>
    <scope>NUCLEOTIDE SEQUENCE [LARGE SCALE GENOMIC DNA]</scope>
    <source>
        <strain evidence="2 3">CBS 117635</strain>
    </source>
</reference>
<gene>
    <name evidence="2" type="ORF">BDV30DRAFT_157914</name>
</gene>
<evidence type="ECO:0000313" key="3">
    <source>
        <dbReference type="Proteomes" id="UP000326289"/>
    </source>
</evidence>
<dbReference type="EMBL" id="ML732823">
    <property type="protein sequence ID" value="KAB8270922.1"/>
    <property type="molecule type" value="Genomic_DNA"/>
</dbReference>
<feature type="compositionally biased region" description="Basic and acidic residues" evidence="1">
    <location>
        <begin position="32"/>
        <end position="72"/>
    </location>
</feature>
<name>A0A5N6IW68_9EURO</name>
<evidence type="ECO:0000313" key="2">
    <source>
        <dbReference type="EMBL" id="KAB8270922.1"/>
    </source>
</evidence>
<accession>A0A5N6IW68</accession>
<dbReference type="Proteomes" id="UP000326289">
    <property type="component" value="Unassembled WGS sequence"/>
</dbReference>
<proteinExistence type="predicted"/>
<keyword evidence="3" id="KW-1185">Reference proteome</keyword>
<organism evidence="2 3">
    <name type="scientific">Aspergillus minisclerotigenes</name>
    <dbReference type="NCBI Taxonomy" id="656917"/>
    <lineage>
        <taxon>Eukaryota</taxon>
        <taxon>Fungi</taxon>
        <taxon>Dikarya</taxon>
        <taxon>Ascomycota</taxon>
        <taxon>Pezizomycotina</taxon>
        <taxon>Eurotiomycetes</taxon>
        <taxon>Eurotiomycetidae</taxon>
        <taxon>Eurotiales</taxon>
        <taxon>Aspergillaceae</taxon>
        <taxon>Aspergillus</taxon>
        <taxon>Aspergillus subgen. Circumdati</taxon>
    </lineage>
</organism>